<dbReference type="RefSeq" id="WP_157668625.1">
    <property type="nucleotide sequence ID" value="NZ_CP021514.1"/>
</dbReference>
<geneLocation type="plasmid" evidence="2">
    <name>pap1342-5</name>
</geneLocation>
<protein>
    <submittedName>
        <fullName evidence="1">Uncharacterized protein</fullName>
    </submittedName>
</protein>
<gene>
    <name evidence="1" type="ORF">S1001342_03200</name>
</gene>
<dbReference type="EMBL" id="CP021514">
    <property type="protein sequence ID" value="ARW49490.1"/>
    <property type="molecule type" value="Genomic_DNA"/>
</dbReference>
<name>A0A1Y0Y2R6_ACEPA</name>
<dbReference type="Proteomes" id="UP000196205">
    <property type="component" value="Plasmid pAP1342-5"/>
</dbReference>
<proteinExistence type="predicted"/>
<accession>A0A1Y0Y2R6</accession>
<evidence type="ECO:0000313" key="2">
    <source>
        <dbReference type="Proteomes" id="UP000196205"/>
    </source>
</evidence>
<keyword evidence="1" id="KW-0614">Plasmid</keyword>
<sequence length="178" mass="19930">MATSDDIQNIFNSFISIFQNPLDRVNALITVFGNLGYDEATKAITTTQDDKSAVIFRCYCLSYIAYTVPNIDFTSSSDALNLLDQINDIFEAQLKDDNISGDTFSWLSRLKTKITTDISTRGSVLPQINQFTCEMLPLPVISQYLYQTGARSDEILIRNNNTVVHPLFYSGTLEVLSS</sequence>
<reference evidence="1 2" key="1">
    <citation type="submission" date="2017-05" db="EMBL/GenBank/DDBJ databases">
        <title>Genome sequence of Acetobacter pasteurianus subsp. pasteurianus strain SRCM101342.</title>
        <authorList>
            <person name="Cho S.H."/>
        </authorList>
    </citation>
    <scope>NUCLEOTIDE SEQUENCE [LARGE SCALE GENOMIC DNA]</scope>
    <source>
        <strain evidence="1 2">SRCM101342</strain>
        <plasmid evidence="2">pap1342-5</plasmid>
    </source>
</reference>
<evidence type="ECO:0000313" key="1">
    <source>
        <dbReference type="EMBL" id="ARW49490.1"/>
    </source>
</evidence>
<dbReference type="OrthoDB" id="7279672at2"/>
<dbReference type="AlphaFoldDB" id="A0A1Y0Y2R6"/>
<organism evidence="1 2">
    <name type="scientific">Acetobacter pasteurianus subsp. pasteurianus</name>
    <dbReference type="NCBI Taxonomy" id="481145"/>
    <lineage>
        <taxon>Bacteria</taxon>
        <taxon>Pseudomonadati</taxon>
        <taxon>Pseudomonadota</taxon>
        <taxon>Alphaproteobacteria</taxon>
        <taxon>Acetobacterales</taxon>
        <taxon>Acetobacteraceae</taxon>
        <taxon>Acetobacter</taxon>
    </lineage>
</organism>